<reference evidence="1" key="2">
    <citation type="journal article" date="2015" name="Fish Shellfish Immunol.">
        <title>Early steps in the European eel (Anguilla anguilla)-Vibrio vulnificus interaction in the gills: Role of the RtxA13 toxin.</title>
        <authorList>
            <person name="Callol A."/>
            <person name="Pajuelo D."/>
            <person name="Ebbesson L."/>
            <person name="Teles M."/>
            <person name="MacKenzie S."/>
            <person name="Amaro C."/>
        </authorList>
    </citation>
    <scope>NUCLEOTIDE SEQUENCE</scope>
</reference>
<sequence>MKPHSPITKQKQTVITVTTATNSDCSNNSNNSYDSTKNNNKKTRGTVDWLSICC</sequence>
<evidence type="ECO:0000313" key="1">
    <source>
        <dbReference type="EMBL" id="JAH93428.1"/>
    </source>
</evidence>
<dbReference type="AlphaFoldDB" id="A0A0E9WV79"/>
<name>A0A0E9WV79_ANGAN</name>
<dbReference type="EMBL" id="GBXM01015149">
    <property type="protein sequence ID" value="JAH93428.1"/>
    <property type="molecule type" value="Transcribed_RNA"/>
</dbReference>
<organism evidence="1">
    <name type="scientific">Anguilla anguilla</name>
    <name type="common">European freshwater eel</name>
    <name type="synonym">Muraena anguilla</name>
    <dbReference type="NCBI Taxonomy" id="7936"/>
    <lineage>
        <taxon>Eukaryota</taxon>
        <taxon>Metazoa</taxon>
        <taxon>Chordata</taxon>
        <taxon>Craniata</taxon>
        <taxon>Vertebrata</taxon>
        <taxon>Euteleostomi</taxon>
        <taxon>Actinopterygii</taxon>
        <taxon>Neopterygii</taxon>
        <taxon>Teleostei</taxon>
        <taxon>Anguilliformes</taxon>
        <taxon>Anguillidae</taxon>
        <taxon>Anguilla</taxon>
    </lineage>
</organism>
<protein>
    <submittedName>
        <fullName evidence="1">Uncharacterized protein</fullName>
    </submittedName>
</protein>
<proteinExistence type="predicted"/>
<accession>A0A0E9WV79</accession>
<reference evidence="1" key="1">
    <citation type="submission" date="2014-11" db="EMBL/GenBank/DDBJ databases">
        <authorList>
            <person name="Amaro Gonzalez C."/>
        </authorList>
    </citation>
    <scope>NUCLEOTIDE SEQUENCE</scope>
</reference>